<keyword evidence="2" id="KW-1185">Reference proteome</keyword>
<evidence type="ECO:0008006" key="3">
    <source>
        <dbReference type="Google" id="ProtNLM"/>
    </source>
</evidence>
<protein>
    <recommendedName>
        <fullName evidence="3">Oxidoreductase molybdopterin-binding domain-containing protein</fullName>
    </recommendedName>
</protein>
<accession>A0ABT9U457</accession>
<proteinExistence type="predicted"/>
<name>A0ABT9U457_PAEHA</name>
<dbReference type="EMBL" id="JAUSSU010000007">
    <property type="protein sequence ID" value="MDQ0114420.1"/>
    <property type="molecule type" value="Genomic_DNA"/>
</dbReference>
<dbReference type="RefSeq" id="WP_307205749.1">
    <property type="nucleotide sequence ID" value="NZ_JAUSSU010000007.1"/>
</dbReference>
<dbReference type="Proteomes" id="UP001229346">
    <property type="component" value="Unassembled WGS sequence"/>
</dbReference>
<evidence type="ECO:0000313" key="1">
    <source>
        <dbReference type="EMBL" id="MDQ0114420.1"/>
    </source>
</evidence>
<reference evidence="1 2" key="1">
    <citation type="submission" date="2023-07" db="EMBL/GenBank/DDBJ databases">
        <title>Sorghum-associated microbial communities from plants grown in Nebraska, USA.</title>
        <authorList>
            <person name="Schachtman D."/>
        </authorList>
    </citation>
    <scope>NUCLEOTIDE SEQUENCE [LARGE SCALE GENOMIC DNA]</scope>
    <source>
        <strain evidence="1 2">CC482</strain>
    </source>
</reference>
<sequence length="158" mass="17605">MSEINIYHFHYGHSVTNVARMAEVAGERFDIGQRVPEVSGEAFDLLTWYANWLALIEAEEGETLSEQPSMLKAEAADTFEATIPWNQLELAAVLFEKDGKPLGRNGPIRLYVPDGSSKCLNVKSIVTIRIGSEALSSVKDEASYGFKQTFSKDELFKK</sequence>
<comment type="caution">
    <text evidence="1">The sequence shown here is derived from an EMBL/GenBank/DDBJ whole genome shotgun (WGS) entry which is preliminary data.</text>
</comment>
<organism evidence="1 2">
    <name type="scientific">Paenibacillus harenae</name>
    <dbReference type="NCBI Taxonomy" id="306543"/>
    <lineage>
        <taxon>Bacteria</taxon>
        <taxon>Bacillati</taxon>
        <taxon>Bacillota</taxon>
        <taxon>Bacilli</taxon>
        <taxon>Bacillales</taxon>
        <taxon>Paenibacillaceae</taxon>
        <taxon>Paenibacillus</taxon>
    </lineage>
</organism>
<evidence type="ECO:0000313" key="2">
    <source>
        <dbReference type="Proteomes" id="UP001229346"/>
    </source>
</evidence>
<gene>
    <name evidence="1" type="ORF">J2T15_003875</name>
</gene>